<keyword evidence="4 9" id="KW-0812">Transmembrane</keyword>
<dbReference type="SUPFAM" id="SSF54631">
    <property type="entry name" value="CBS-domain pair"/>
    <property type="match status" value="1"/>
</dbReference>
<keyword evidence="9" id="KW-0479">Metal-binding</keyword>
<reference evidence="11 12" key="1">
    <citation type="journal article" date="2019" name="Int. J. Syst. Evol. Microbiol.">
        <title>The Global Catalogue of Microorganisms (GCM) 10K type strain sequencing project: providing services to taxonomists for standard genome sequencing and annotation.</title>
        <authorList>
            <consortium name="The Broad Institute Genomics Platform"/>
            <consortium name="The Broad Institute Genome Sequencing Center for Infectious Disease"/>
            <person name="Wu L."/>
            <person name="Ma J."/>
        </authorList>
    </citation>
    <scope>NUCLEOTIDE SEQUENCE [LARGE SCALE GENOMIC DNA]</scope>
    <source>
        <strain evidence="11 12">JCM 15313</strain>
    </source>
</reference>
<evidence type="ECO:0000313" key="12">
    <source>
        <dbReference type="Proteomes" id="UP001501585"/>
    </source>
</evidence>
<evidence type="ECO:0000256" key="6">
    <source>
        <dbReference type="ARBA" id="ARBA00022989"/>
    </source>
</evidence>
<dbReference type="PANTHER" id="PTHR43773:SF1">
    <property type="entry name" value="MAGNESIUM TRANSPORTER MGTE"/>
    <property type="match status" value="1"/>
</dbReference>
<dbReference type="PANTHER" id="PTHR43773">
    <property type="entry name" value="MAGNESIUM TRANSPORTER MGTE"/>
    <property type="match status" value="1"/>
</dbReference>
<feature type="domain" description="CBS" evidence="10">
    <location>
        <begin position="246"/>
        <end position="304"/>
    </location>
</feature>
<dbReference type="SUPFAM" id="SSF158791">
    <property type="entry name" value="MgtE N-terminal domain-like"/>
    <property type="match status" value="1"/>
</dbReference>
<dbReference type="InterPro" id="IPR036739">
    <property type="entry name" value="SLC41_membr_dom_sf"/>
</dbReference>
<keyword evidence="6 9" id="KW-1133">Transmembrane helix</keyword>
<dbReference type="Pfam" id="PF01769">
    <property type="entry name" value="MgtE"/>
    <property type="match status" value="1"/>
</dbReference>
<evidence type="ECO:0000256" key="7">
    <source>
        <dbReference type="ARBA" id="ARBA00023136"/>
    </source>
</evidence>
<comment type="subunit">
    <text evidence="9">Homodimer.</text>
</comment>
<feature type="transmembrane region" description="Helical" evidence="9">
    <location>
        <begin position="330"/>
        <end position="350"/>
    </location>
</feature>
<keyword evidence="9" id="KW-1003">Cell membrane</keyword>
<feature type="transmembrane region" description="Helical" evidence="9">
    <location>
        <begin position="468"/>
        <end position="491"/>
    </location>
</feature>
<keyword evidence="5 9" id="KW-0460">Magnesium</keyword>
<gene>
    <name evidence="11" type="primary">mgtE_2</name>
    <name evidence="11" type="ORF">GCM10009799_18350</name>
</gene>
<dbReference type="SUPFAM" id="SSF161093">
    <property type="entry name" value="MgtE membrane domain-like"/>
    <property type="match status" value="1"/>
</dbReference>
<dbReference type="Gene3D" id="1.25.60.10">
    <property type="entry name" value="MgtE N-terminal domain-like"/>
    <property type="match status" value="1"/>
</dbReference>
<keyword evidence="12" id="KW-1185">Reference proteome</keyword>
<keyword evidence="3 9" id="KW-0813">Transport</keyword>
<dbReference type="Gene3D" id="3.10.580.10">
    <property type="entry name" value="CBS-domain"/>
    <property type="match status" value="1"/>
</dbReference>
<dbReference type="Pfam" id="PF00571">
    <property type="entry name" value="CBS"/>
    <property type="match status" value="2"/>
</dbReference>
<dbReference type="InterPro" id="IPR038076">
    <property type="entry name" value="MgtE_N_sf"/>
</dbReference>
<feature type="transmembrane region" description="Helical" evidence="9">
    <location>
        <begin position="432"/>
        <end position="456"/>
    </location>
</feature>
<evidence type="ECO:0000256" key="4">
    <source>
        <dbReference type="ARBA" id="ARBA00022692"/>
    </source>
</evidence>
<dbReference type="EMBL" id="BAAAPC010000006">
    <property type="protein sequence ID" value="GAA1992769.1"/>
    <property type="molecule type" value="Genomic_DNA"/>
</dbReference>
<sequence length="493" mass="53224">MCPRGRVHTAVRRIRVFFHTPTPRALRRTDPPVRPGAGSRYDKGVLSMADDIGEDLIDMIAENDLTGIRLWLAEHPPYEIADELERMDARYMIVPFRLLDKDRELEVFEELDPVHQHEILVGLRDSAFHELLEEMDPDDRARLIGEAPAKIATRALAGLSPAERKMTAALLGYPEESVGRYMTPETVILHRDLTVGRALEVVRAKGADAETIYILPVVDDGRRLAGIVQLSDLIVSDDESLLKDIVDIFVPRVSATDPAEGAARLMQEANLVAMPVVDSEERFVGLLTFDDALEVIEAADSEDIARQSAASPVAGHYVSVTVPRLARSRAVWLLLLIVASTLTVSVLSHFEATLEEVTALALFIPMLTGTGGNVGSQSATAIVRALAVGEVRVRDLPGVAWKECRVGFLLGCALALIAMTVGWMVVPGGVAVAVALSVIAVCTWAAVIGSTMPLLAGRSGVDPAVVSAPLVTTLVDATGLLIYFTMARVILGI</sequence>
<dbReference type="Proteomes" id="UP001501585">
    <property type="component" value="Unassembled WGS sequence"/>
</dbReference>
<accession>A0ABN2SUF9</accession>
<feature type="domain" description="CBS" evidence="10">
    <location>
        <begin position="182"/>
        <end position="245"/>
    </location>
</feature>
<dbReference type="PROSITE" id="PS51371">
    <property type="entry name" value="CBS"/>
    <property type="match status" value="2"/>
</dbReference>
<proteinExistence type="inferred from homology"/>
<comment type="similarity">
    <text evidence="2 9">Belongs to the SLC41A transporter family.</text>
</comment>
<evidence type="ECO:0000256" key="3">
    <source>
        <dbReference type="ARBA" id="ARBA00022448"/>
    </source>
</evidence>
<dbReference type="Pfam" id="PF03448">
    <property type="entry name" value="MgtE_N"/>
    <property type="match status" value="1"/>
</dbReference>
<dbReference type="InterPro" id="IPR006668">
    <property type="entry name" value="Mg_transptr_MgtE_intracell_dom"/>
</dbReference>
<evidence type="ECO:0000256" key="8">
    <source>
        <dbReference type="PROSITE-ProRule" id="PRU00703"/>
    </source>
</evidence>
<organism evidence="11 12">
    <name type="scientific">Nocardiopsis rhodophaea</name>
    <dbReference type="NCBI Taxonomy" id="280238"/>
    <lineage>
        <taxon>Bacteria</taxon>
        <taxon>Bacillati</taxon>
        <taxon>Actinomycetota</taxon>
        <taxon>Actinomycetes</taxon>
        <taxon>Streptosporangiales</taxon>
        <taxon>Nocardiopsidaceae</taxon>
        <taxon>Nocardiopsis</taxon>
    </lineage>
</organism>
<evidence type="ECO:0000313" key="11">
    <source>
        <dbReference type="EMBL" id="GAA1992769.1"/>
    </source>
</evidence>
<dbReference type="InterPro" id="IPR006667">
    <property type="entry name" value="SLC41_membr_dom"/>
</dbReference>
<name>A0ABN2SUF9_9ACTN</name>
<dbReference type="Gene3D" id="1.10.357.20">
    <property type="entry name" value="SLC41 divalent cation transporters, integral membrane domain"/>
    <property type="match status" value="1"/>
</dbReference>
<evidence type="ECO:0000256" key="1">
    <source>
        <dbReference type="ARBA" id="ARBA00004141"/>
    </source>
</evidence>
<feature type="transmembrane region" description="Helical" evidence="9">
    <location>
        <begin position="406"/>
        <end position="426"/>
    </location>
</feature>
<evidence type="ECO:0000256" key="5">
    <source>
        <dbReference type="ARBA" id="ARBA00022842"/>
    </source>
</evidence>
<dbReference type="InterPro" id="IPR000644">
    <property type="entry name" value="CBS_dom"/>
</dbReference>
<evidence type="ECO:0000259" key="10">
    <source>
        <dbReference type="PROSITE" id="PS51371"/>
    </source>
</evidence>
<dbReference type="SMART" id="SM00924">
    <property type="entry name" value="MgtE_N"/>
    <property type="match status" value="1"/>
</dbReference>
<dbReference type="InterPro" id="IPR046342">
    <property type="entry name" value="CBS_dom_sf"/>
</dbReference>
<dbReference type="SMART" id="SM00116">
    <property type="entry name" value="CBS"/>
    <property type="match status" value="2"/>
</dbReference>
<dbReference type="CDD" id="cd04606">
    <property type="entry name" value="CBS_pair_Mg_transporter"/>
    <property type="match status" value="1"/>
</dbReference>
<dbReference type="NCBIfam" id="TIGR00400">
    <property type="entry name" value="mgtE"/>
    <property type="match status" value="1"/>
</dbReference>
<comment type="caution">
    <text evidence="11">The sequence shown here is derived from an EMBL/GenBank/DDBJ whole genome shotgun (WGS) entry which is preliminary data.</text>
</comment>
<keyword evidence="7 9" id="KW-0472">Membrane</keyword>
<evidence type="ECO:0000256" key="2">
    <source>
        <dbReference type="ARBA" id="ARBA00009749"/>
    </source>
</evidence>
<evidence type="ECO:0000256" key="9">
    <source>
        <dbReference type="RuleBase" id="RU362011"/>
    </source>
</evidence>
<dbReference type="InterPro" id="IPR006669">
    <property type="entry name" value="MgtE_transporter"/>
</dbReference>
<comment type="subcellular location">
    <subcellularLocation>
        <location evidence="9">Cell membrane</location>
        <topology evidence="9">Multi-pass membrane protein</topology>
    </subcellularLocation>
    <subcellularLocation>
        <location evidence="1">Membrane</location>
        <topology evidence="1">Multi-pass membrane protein</topology>
    </subcellularLocation>
</comment>
<comment type="caution">
    <text evidence="9">Lacks conserved residue(s) required for the propagation of feature annotation.</text>
</comment>
<keyword evidence="8" id="KW-0129">CBS domain</keyword>
<comment type="function">
    <text evidence="9">Acts as a magnesium transporter.</text>
</comment>
<protein>
    <recommendedName>
        <fullName evidence="9">Magnesium transporter MgtE</fullName>
    </recommendedName>
</protein>